<gene>
    <name evidence="2" type="ORF">L210DRAFT_3388333</name>
</gene>
<evidence type="ECO:0000256" key="1">
    <source>
        <dbReference type="SAM" id="SignalP"/>
    </source>
</evidence>
<organism evidence="2 3">
    <name type="scientific">Boletus edulis BED1</name>
    <dbReference type="NCBI Taxonomy" id="1328754"/>
    <lineage>
        <taxon>Eukaryota</taxon>
        <taxon>Fungi</taxon>
        <taxon>Dikarya</taxon>
        <taxon>Basidiomycota</taxon>
        <taxon>Agaricomycotina</taxon>
        <taxon>Agaricomycetes</taxon>
        <taxon>Agaricomycetidae</taxon>
        <taxon>Boletales</taxon>
        <taxon>Boletineae</taxon>
        <taxon>Boletaceae</taxon>
        <taxon>Boletoideae</taxon>
        <taxon>Boletus</taxon>
    </lineage>
</organism>
<feature type="chain" id="PRO_5042176800" evidence="1">
    <location>
        <begin position="20"/>
        <end position="164"/>
    </location>
</feature>
<evidence type="ECO:0000313" key="2">
    <source>
        <dbReference type="EMBL" id="KAF8449198.1"/>
    </source>
</evidence>
<reference evidence="2" key="1">
    <citation type="submission" date="2019-10" db="EMBL/GenBank/DDBJ databases">
        <authorList>
            <consortium name="DOE Joint Genome Institute"/>
            <person name="Kuo A."/>
            <person name="Miyauchi S."/>
            <person name="Kiss E."/>
            <person name="Drula E."/>
            <person name="Kohler A."/>
            <person name="Sanchez-Garcia M."/>
            <person name="Andreopoulos B."/>
            <person name="Barry K.W."/>
            <person name="Bonito G."/>
            <person name="Buee M."/>
            <person name="Carver A."/>
            <person name="Chen C."/>
            <person name="Cichocki N."/>
            <person name="Clum A."/>
            <person name="Culley D."/>
            <person name="Crous P.W."/>
            <person name="Fauchery L."/>
            <person name="Girlanda M."/>
            <person name="Hayes R."/>
            <person name="Keri Z."/>
            <person name="LaButti K."/>
            <person name="Lipzen A."/>
            <person name="Lombard V."/>
            <person name="Magnuson J."/>
            <person name="Maillard F."/>
            <person name="Morin E."/>
            <person name="Murat C."/>
            <person name="Nolan M."/>
            <person name="Ohm R."/>
            <person name="Pangilinan J."/>
            <person name="Pereira M."/>
            <person name="Perotto S."/>
            <person name="Peter M."/>
            <person name="Riley R."/>
            <person name="Sitrit Y."/>
            <person name="Stielow B."/>
            <person name="Szollosi G."/>
            <person name="Zifcakova L."/>
            <person name="Stursova M."/>
            <person name="Spatafora J.W."/>
            <person name="Tedersoo L."/>
            <person name="Vaario L.-M."/>
            <person name="Yamada A."/>
            <person name="Yan M."/>
            <person name="Wang P."/>
            <person name="Xu J."/>
            <person name="Bruns T."/>
            <person name="Baldrian P."/>
            <person name="Vilgalys R."/>
            <person name="Henrissat B."/>
            <person name="Grigoriev I.V."/>
            <person name="Hibbett D."/>
            <person name="Nagy L.G."/>
            <person name="Martin F.M."/>
        </authorList>
    </citation>
    <scope>NUCLEOTIDE SEQUENCE</scope>
    <source>
        <strain evidence="2">BED1</strain>
    </source>
</reference>
<evidence type="ECO:0000313" key="3">
    <source>
        <dbReference type="Proteomes" id="UP001194468"/>
    </source>
</evidence>
<keyword evidence="3" id="KW-1185">Reference proteome</keyword>
<feature type="signal peptide" evidence="1">
    <location>
        <begin position="1"/>
        <end position="19"/>
    </location>
</feature>
<name>A0AAD4C5F3_BOLED</name>
<protein>
    <submittedName>
        <fullName evidence="2">Uncharacterized protein</fullName>
    </submittedName>
</protein>
<dbReference type="AlphaFoldDB" id="A0AAD4C5F3"/>
<sequence>MSSLLVLFFFGVDVGRHISQQKPASREIYHCFYSTSFPAASDAEQRYPAEIRIYSPYNNIVLPDNTVVFLVAKGYFALHETMKQQHLSLYLVCDPADTSYDNNVPDLTTPLIIGLDVVPSCFDILADGKLKMCMVLSSDYVRDVQKQSSIQYIHFTFFASLTYS</sequence>
<keyword evidence="1" id="KW-0732">Signal</keyword>
<dbReference type="EMBL" id="WHUW01000003">
    <property type="protein sequence ID" value="KAF8449198.1"/>
    <property type="molecule type" value="Genomic_DNA"/>
</dbReference>
<accession>A0AAD4C5F3</accession>
<reference evidence="2" key="2">
    <citation type="journal article" date="2020" name="Nat. Commun.">
        <title>Large-scale genome sequencing of mycorrhizal fungi provides insights into the early evolution of symbiotic traits.</title>
        <authorList>
            <person name="Miyauchi S."/>
            <person name="Kiss E."/>
            <person name="Kuo A."/>
            <person name="Drula E."/>
            <person name="Kohler A."/>
            <person name="Sanchez-Garcia M."/>
            <person name="Morin E."/>
            <person name="Andreopoulos B."/>
            <person name="Barry K.W."/>
            <person name="Bonito G."/>
            <person name="Buee M."/>
            <person name="Carver A."/>
            <person name="Chen C."/>
            <person name="Cichocki N."/>
            <person name="Clum A."/>
            <person name="Culley D."/>
            <person name="Crous P.W."/>
            <person name="Fauchery L."/>
            <person name="Girlanda M."/>
            <person name="Hayes R.D."/>
            <person name="Keri Z."/>
            <person name="LaButti K."/>
            <person name="Lipzen A."/>
            <person name="Lombard V."/>
            <person name="Magnuson J."/>
            <person name="Maillard F."/>
            <person name="Murat C."/>
            <person name="Nolan M."/>
            <person name="Ohm R.A."/>
            <person name="Pangilinan J."/>
            <person name="Pereira M.F."/>
            <person name="Perotto S."/>
            <person name="Peter M."/>
            <person name="Pfister S."/>
            <person name="Riley R."/>
            <person name="Sitrit Y."/>
            <person name="Stielow J.B."/>
            <person name="Szollosi G."/>
            <person name="Zifcakova L."/>
            <person name="Stursova M."/>
            <person name="Spatafora J.W."/>
            <person name="Tedersoo L."/>
            <person name="Vaario L.M."/>
            <person name="Yamada A."/>
            <person name="Yan M."/>
            <person name="Wang P."/>
            <person name="Xu J."/>
            <person name="Bruns T."/>
            <person name="Baldrian P."/>
            <person name="Vilgalys R."/>
            <person name="Dunand C."/>
            <person name="Henrissat B."/>
            <person name="Grigoriev I.V."/>
            <person name="Hibbett D."/>
            <person name="Nagy L.G."/>
            <person name="Martin F.M."/>
        </authorList>
    </citation>
    <scope>NUCLEOTIDE SEQUENCE</scope>
    <source>
        <strain evidence="2">BED1</strain>
    </source>
</reference>
<proteinExistence type="predicted"/>
<comment type="caution">
    <text evidence="2">The sequence shown here is derived from an EMBL/GenBank/DDBJ whole genome shotgun (WGS) entry which is preliminary data.</text>
</comment>
<dbReference type="Proteomes" id="UP001194468">
    <property type="component" value="Unassembled WGS sequence"/>
</dbReference>